<dbReference type="RefSeq" id="WP_086107408.1">
    <property type="nucleotide sequence ID" value="NZ_CAWNGD010000001.1"/>
</dbReference>
<dbReference type="EMBL" id="MUBJ01000001">
    <property type="protein sequence ID" value="OTA18236.1"/>
    <property type="molecule type" value="Genomic_DNA"/>
</dbReference>
<evidence type="ECO:0000313" key="4">
    <source>
        <dbReference type="Proteomes" id="UP000194350"/>
    </source>
</evidence>
<name>A0A1Y2SIK1_9GAMM</name>
<evidence type="ECO:0000259" key="2">
    <source>
        <dbReference type="PROSITE" id="PS50914"/>
    </source>
</evidence>
<dbReference type="Pfam" id="PF04972">
    <property type="entry name" value="BON"/>
    <property type="match status" value="1"/>
</dbReference>
<comment type="caution">
    <text evidence="3">The sequence shown here is derived from an EMBL/GenBank/DDBJ whole genome shotgun (WGS) entry which is preliminary data.</text>
</comment>
<proteinExistence type="predicted"/>
<keyword evidence="4" id="KW-1185">Reference proteome</keyword>
<reference evidence="3 4" key="1">
    <citation type="submission" date="2016-10" db="EMBL/GenBank/DDBJ databases">
        <title>Systematic genetic and metabolomic analysis of Xenorhabdus and Photorhabdus spp., highlights the requirements for a dual symbiotic and pathogenic life style.</title>
        <authorList>
            <person name="Tobias N.J."/>
            <person name="Wolff H."/>
            <person name="Djahanschiri B."/>
            <person name="Pidot S.J."/>
            <person name="Stinear T.P."/>
            <person name="Ebersberger I."/>
            <person name="Bode H.B."/>
        </authorList>
    </citation>
    <scope>NUCLEOTIDE SEQUENCE [LARGE SCALE GENOMIC DNA]</scope>
    <source>
        <strain evidence="3 4">DSM 22392</strain>
    </source>
</reference>
<dbReference type="Proteomes" id="UP000194350">
    <property type="component" value="Unassembled WGS sequence"/>
</dbReference>
<dbReference type="Gene3D" id="3.30.1340.30">
    <property type="match status" value="1"/>
</dbReference>
<protein>
    <submittedName>
        <fullName evidence="3">Osmotically inducible protein Y</fullName>
    </submittedName>
</protein>
<feature type="signal peptide" evidence="1">
    <location>
        <begin position="1"/>
        <end position="26"/>
    </location>
</feature>
<feature type="domain" description="BON" evidence="2">
    <location>
        <begin position="83"/>
        <end position="151"/>
    </location>
</feature>
<dbReference type="OrthoDB" id="6477610at2"/>
<dbReference type="STRING" id="351656.Xvie_00054"/>
<evidence type="ECO:0000313" key="3">
    <source>
        <dbReference type="EMBL" id="OTA18236.1"/>
    </source>
</evidence>
<dbReference type="PROSITE" id="PS50914">
    <property type="entry name" value="BON"/>
    <property type="match status" value="1"/>
</dbReference>
<evidence type="ECO:0000256" key="1">
    <source>
        <dbReference type="SAM" id="SignalP"/>
    </source>
</evidence>
<dbReference type="AlphaFoldDB" id="A0A1Y2SIK1"/>
<gene>
    <name evidence="3" type="ORF">Xvie_00054</name>
</gene>
<feature type="chain" id="PRO_5012666369" evidence="1">
    <location>
        <begin position="27"/>
        <end position="151"/>
    </location>
</feature>
<keyword evidence="1" id="KW-0732">Signal</keyword>
<dbReference type="InterPro" id="IPR051686">
    <property type="entry name" value="Lipoprotein_DolP"/>
</dbReference>
<dbReference type="InterPro" id="IPR007055">
    <property type="entry name" value="BON_dom"/>
</dbReference>
<organism evidence="3 4">
    <name type="scientific">Xenorhabdus vietnamensis</name>
    <dbReference type="NCBI Taxonomy" id="351656"/>
    <lineage>
        <taxon>Bacteria</taxon>
        <taxon>Pseudomonadati</taxon>
        <taxon>Pseudomonadota</taxon>
        <taxon>Gammaproteobacteria</taxon>
        <taxon>Enterobacterales</taxon>
        <taxon>Morganellaceae</taxon>
        <taxon>Xenorhabdus</taxon>
    </lineage>
</organism>
<dbReference type="PANTHER" id="PTHR34606:SF16">
    <property type="entry name" value="BON DOMAIN-CONTAINING PROTEIN"/>
    <property type="match status" value="1"/>
</dbReference>
<accession>A0A1Y2SIK1</accession>
<sequence length="151" mass="16094">MNKSQFAHSLVAVVLGSVLVSGSAFANNIFSGKTQSSQGAEQKAAQGAGQKAAQGTEQKVDWLLKKSEKKVTKPSQNAGSSIKDIKITTEVKGKLQLQKNINTDDILVKTEKGIVYIAGFVKNSSQKMKIVALAKSVKGVKSVRHALVIKK</sequence>
<dbReference type="PANTHER" id="PTHR34606">
    <property type="entry name" value="BON DOMAIN-CONTAINING PROTEIN"/>
    <property type="match status" value="1"/>
</dbReference>